<dbReference type="Pfam" id="PF13492">
    <property type="entry name" value="GAF_3"/>
    <property type="match status" value="1"/>
</dbReference>
<dbReference type="GO" id="GO:0042802">
    <property type="term" value="F:identical protein binding"/>
    <property type="evidence" value="ECO:0007669"/>
    <property type="project" value="UniProtKB-ARBA"/>
</dbReference>
<keyword evidence="16" id="KW-1185">Reference proteome</keyword>
<dbReference type="InterPro" id="IPR052023">
    <property type="entry name" value="Histidine_kinase_KdpD"/>
</dbReference>
<keyword evidence="8 15" id="KW-0418">Kinase</keyword>
<dbReference type="EMBL" id="RBXP01000015">
    <property type="protein sequence ID" value="RKT58202.1"/>
    <property type="molecule type" value="Genomic_DNA"/>
</dbReference>
<dbReference type="InterPro" id="IPR004358">
    <property type="entry name" value="Sig_transdc_His_kin-like_C"/>
</dbReference>
<dbReference type="InterPro" id="IPR036890">
    <property type="entry name" value="HATPase_C_sf"/>
</dbReference>
<dbReference type="Gene3D" id="3.30.450.40">
    <property type="match status" value="1"/>
</dbReference>
<feature type="transmembrane region" description="Helical" evidence="13">
    <location>
        <begin position="75"/>
        <end position="92"/>
    </location>
</feature>
<keyword evidence="12 13" id="KW-0472">Membrane</keyword>
<sequence length="503" mass="53360">MRVLLLIPSRESSMLLPTFADQMSPRRKMATSALACVLVGLAAAPLRGWLDPANVVMLFLLTVLVVAVVLGRNPAVLAAVLSVLLFDVFFVPPHFSLAVSNLQYLITFAVMLATALITGHLAATLQEQAADAGRRERRTRALYEIARQLAGALNDLQVREIVEGFITAEFAGRCQLLLGDAVGDDAAAWLVPARVAAVHAAGTRQIDGAVIYLPLKAPMRVRGVLAVHPGNTLDEAELAALDGLASLVAIAVERLHYVEVAQRSELETATERLRSSILSALSHDLRTPLTVLVGLADAIVLAAPGLSGPALDSARTLRDQAGRLAGLVANLLEMARLNAGSVTLRQEWQPLEEVVGSSLKLLGDALGRHRLRVDLPRDLPLLRFDAVLIERVLCNLLENAAKYSPADGEILIAAALAGDFVELSVGDRGPGFPEPFSAQVFEMFVRGDGESTTPGTGLGLAICRAIVDAHGGRMRIENPAGGGGRVVVSLPRGEPPVVEAEVM</sequence>
<dbReference type="EC" id="2.7.13.3" evidence="3"/>
<evidence type="ECO:0000256" key="13">
    <source>
        <dbReference type="SAM" id="Phobius"/>
    </source>
</evidence>
<comment type="subcellular location">
    <subcellularLocation>
        <location evidence="2">Membrane</location>
        <topology evidence="2">Multi-pass membrane protein</topology>
    </subcellularLocation>
</comment>
<evidence type="ECO:0000256" key="12">
    <source>
        <dbReference type="ARBA" id="ARBA00023136"/>
    </source>
</evidence>
<evidence type="ECO:0000256" key="3">
    <source>
        <dbReference type="ARBA" id="ARBA00012438"/>
    </source>
</evidence>
<dbReference type="FunFam" id="3.30.565.10:FF:000042">
    <property type="entry name" value="Two-component sensor histidine kinase KdpD"/>
    <property type="match status" value="1"/>
</dbReference>
<dbReference type="Gene3D" id="3.30.565.10">
    <property type="entry name" value="Histidine kinase-like ATPase, C-terminal domain"/>
    <property type="match status" value="1"/>
</dbReference>
<dbReference type="GO" id="GO:0005886">
    <property type="term" value="C:plasma membrane"/>
    <property type="evidence" value="ECO:0007669"/>
    <property type="project" value="TreeGrafter"/>
</dbReference>
<dbReference type="SMART" id="SM00387">
    <property type="entry name" value="HATPase_c"/>
    <property type="match status" value="1"/>
</dbReference>
<evidence type="ECO:0000256" key="2">
    <source>
        <dbReference type="ARBA" id="ARBA00004141"/>
    </source>
</evidence>
<dbReference type="Gene3D" id="1.20.120.620">
    <property type="entry name" value="Backbone structure of the membrane domain of e. Coli histidine kinase receptor kdpd"/>
    <property type="match status" value="1"/>
</dbReference>
<dbReference type="InterPro" id="IPR005467">
    <property type="entry name" value="His_kinase_dom"/>
</dbReference>
<accession>A0A495W931</accession>
<dbReference type="CDD" id="cd00075">
    <property type="entry name" value="HATPase"/>
    <property type="match status" value="1"/>
</dbReference>
<dbReference type="InterPro" id="IPR003018">
    <property type="entry name" value="GAF"/>
</dbReference>
<keyword evidence="6 13" id="KW-0812">Transmembrane</keyword>
<evidence type="ECO:0000256" key="4">
    <source>
        <dbReference type="ARBA" id="ARBA00022553"/>
    </source>
</evidence>
<keyword evidence="7" id="KW-0547">Nucleotide-binding</keyword>
<evidence type="ECO:0000256" key="8">
    <source>
        <dbReference type="ARBA" id="ARBA00022777"/>
    </source>
</evidence>
<comment type="caution">
    <text evidence="15">The sequence shown here is derived from an EMBL/GenBank/DDBJ whole genome shotgun (WGS) entry which is preliminary data.</text>
</comment>
<dbReference type="GO" id="GO:0005524">
    <property type="term" value="F:ATP binding"/>
    <property type="evidence" value="ECO:0007669"/>
    <property type="project" value="UniProtKB-KW"/>
</dbReference>
<dbReference type="InterPro" id="IPR025201">
    <property type="entry name" value="KdpD_TM"/>
</dbReference>
<evidence type="ECO:0000259" key="14">
    <source>
        <dbReference type="PROSITE" id="PS50109"/>
    </source>
</evidence>
<evidence type="ECO:0000256" key="11">
    <source>
        <dbReference type="ARBA" id="ARBA00023012"/>
    </source>
</evidence>
<feature type="domain" description="Histidine kinase" evidence="14">
    <location>
        <begin position="280"/>
        <end position="494"/>
    </location>
</feature>
<comment type="catalytic activity">
    <reaction evidence="1">
        <text>ATP + protein L-histidine = ADP + protein N-phospho-L-histidine.</text>
        <dbReference type="EC" id="2.7.13.3"/>
    </reaction>
</comment>
<evidence type="ECO:0000256" key="5">
    <source>
        <dbReference type="ARBA" id="ARBA00022679"/>
    </source>
</evidence>
<dbReference type="Proteomes" id="UP000270626">
    <property type="component" value="Unassembled WGS sequence"/>
</dbReference>
<keyword evidence="5" id="KW-0808">Transferase</keyword>
<dbReference type="InterPro" id="IPR003594">
    <property type="entry name" value="HATPase_dom"/>
</dbReference>
<evidence type="ECO:0000256" key="9">
    <source>
        <dbReference type="ARBA" id="ARBA00022840"/>
    </source>
</evidence>
<organism evidence="15 16">
    <name type="scientific">Azonexus fungiphilus</name>
    <dbReference type="NCBI Taxonomy" id="146940"/>
    <lineage>
        <taxon>Bacteria</taxon>
        <taxon>Pseudomonadati</taxon>
        <taxon>Pseudomonadota</taxon>
        <taxon>Betaproteobacteria</taxon>
        <taxon>Rhodocyclales</taxon>
        <taxon>Azonexaceae</taxon>
        <taxon>Azonexus</taxon>
    </lineage>
</organism>
<dbReference type="PROSITE" id="PS50109">
    <property type="entry name" value="HIS_KIN"/>
    <property type="match status" value="1"/>
</dbReference>
<dbReference type="Gene3D" id="1.10.287.130">
    <property type="match status" value="1"/>
</dbReference>
<evidence type="ECO:0000256" key="1">
    <source>
        <dbReference type="ARBA" id="ARBA00000085"/>
    </source>
</evidence>
<dbReference type="InterPro" id="IPR036097">
    <property type="entry name" value="HisK_dim/P_sf"/>
</dbReference>
<dbReference type="InterPro" id="IPR029016">
    <property type="entry name" value="GAF-like_dom_sf"/>
</dbReference>
<reference evidence="15 16" key="1">
    <citation type="submission" date="2018-10" db="EMBL/GenBank/DDBJ databases">
        <title>Genomic Encyclopedia of Type Strains, Phase IV (KMG-IV): sequencing the most valuable type-strain genomes for metagenomic binning, comparative biology and taxonomic classification.</title>
        <authorList>
            <person name="Goeker M."/>
        </authorList>
    </citation>
    <scope>NUCLEOTIDE SEQUENCE [LARGE SCALE GENOMIC DNA]</scope>
    <source>
        <strain evidence="15 16">DSM 23841</strain>
    </source>
</reference>
<keyword evidence="10 13" id="KW-1133">Transmembrane helix</keyword>
<dbReference type="Pfam" id="PF00512">
    <property type="entry name" value="HisKA"/>
    <property type="match status" value="1"/>
</dbReference>
<feature type="transmembrane region" description="Helical" evidence="13">
    <location>
        <begin position="53"/>
        <end position="70"/>
    </location>
</feature>
<dbReference type="SUPFAM" id="SSF55874">
    <property type="entry name" value="ATPase domain of HSP90 chaperone/DNA topoisomerase II/histidine kinase"/>
    <property type="match status" value="1"/>
</dbReference>
<evidence type="ECO:0000256" key="7">
    <source>
        <dbReference type="ARBA" id="ARBA00022741"/>
    </source>
</evidence>
<dbReference type="SMART" id="SM00388">
    <property type="entry name" value="HisKA"/>
    <property type="match status" value="1"/>
</dbReference>
<dbReference type="Pfam" id="PF13493">
    <property type="entry name" value="DUF4118"/>
    <property type="match status" value="1"/>
</dbReference>
<keyword evidence="4" id="KW-0597">Phosphoprotein</keyword>
<dbReference type="InterPro" id="IPR003661">
    <property type="entry name" value="HisK_dim/P_dom"/>
</dbReference>
<dbReference type="Pfam" id="PF02518">
    <property type="entry name" value="HATPase_c"/>
    <property type="match status" value="1"/>
</dbReference>
<dbReference type="PANTHER" id="PTHR45569">
    <property type="entry name" value="SENSOR PROTEIN KDPD"/>
    <property type="match status" value="1"/>
</dbReference>
<dbReference type="AlphaFoldDB" id="A0A495W931"/>
<name>A0A495W931_9RHOO</name>
<feature type="transmembrane region" description="Helical" evidence="13">
    <location>
        <begin position="104"/>
        <end position="125"/>
    </location>
</feature>
<evidence type="ECO:0000256" key="6">
    <source>
        <dbReference type="ARBA" id="ARBA00022692"/>
    </source>
</evidence>
<keyword evidence="9" id="KW-0067">ATP-binding</keyword>
<evidence type="ECO:0000256" key="10">
    <source>
        <dbReference type="ARBA" id="ARBA00022989"/>
    </source>
</evidence>
<protein>
    <recommendedName>
        <fullName evidence="3">histidine kinase</fullName>
        <ecNumber evidence="3">2.7.13.3</ecNumber>
    </recommendedName>
</protein>
<dbReference type="PANTHER" id="PTHR45569:SF1">
    <property type="entry name" value="SENSOR PROTEIN KDPD"/>
    <property type="match status" value="1"/>
</dbReference>
<dbReference type="CDD" id="cd00082">
    <property type="entry name" value="HisKA"/>
    <property type="match status" value="1"/>
</dbReference>
<proteinExistence type="predicted"/>
<evidence type="ECO:0000313" key="15">
    <source>
        <dbReference type="EMBL" id="RKT58202.1"/>
    </source>
</evidence>
<dbReference type="PRINTS" id="PR00344">
    <property type="entry name" value="BCTRLSENSOR"/>
</dbReference>
<evidence type="ECO:0000313" key="16">
    <source>
        <dbReference type="Proteomes" id="UP000270626"/>
    </source>
</evidence>
<dbReference type="GO" id="GO:0000155">
    <property type="term" value="F:phosphorelay sensor kinase activity"/>
    <property type="evidence" value="ECO:0007669"/>
    <property type="project" value="InterPro"/>
</dbReference>
<dbReference type="InterPro" id="IPR038318">
    <property type="entry name" value="KdpD_sf"/>
</dbReference>
<keyword evidence="11" id="KW-0902">Two-component regulatory system</keyword>
<gene>
    <name evidence="15" type="ORF">DFR40_2146</name>
</gene>
<dbReference type="SUPFAM" id="SSF47384">
    <property type="entry name" value="Homodimeric domain of signal transducing histidine kinase"/>
    <property type="match status" value="1"/>
</dbReference>